<comment type="pathway">
    <text evidence="1">Phospholipid metabolism; phosphatidylcholine biosynthesis.</text>
</comment>
<evidence type="ECO:0000259" key="8">
    <source>
        <dbReference type="Pfam" id="PF08241"/>
    </source>
</evidence>
<feature type="domain" description="Methyltransferase type 11" evidence="8">
    <location>
        <begin position="57"/>
        <end position="154"/>
    </location>
</feature>
<comment type="catalytic activity">
    <reaction evidence="6">
        <text>N,N-dimethylethanolamine phosphate + S-adenosyl-L-methionine = phosphocholine + S-adenosyl-L-homocysteine + H(+)</text>
        <dbReference type="Rhea" id="RHEA:25325"/>
        <dbReference type="ChEBI" id="CHEBI:15378"/>
        <dbReference type="ChEBI" id="CHEBI:57856"/>
        <dbReference type="ChEBI" id="CHEBI:58641"/>
        <dbReference type="ChEBI" id="CHEBI:59789"/>
        <dbReference type="ChEBI" id="CHEBI:295975"/>
        <dbReference type="EC" id="2.1.1.103"/>
    </reaction>
    <physiologicalReaction direction="left-to-right" evidence="6">
        <dbReference type="Rhea" id="RHEA:25326"/>
    </physiologicalReaction>
</comment>
<evidence type="ECO:0000313" key="9">
    <source>
        <dbReference type="EMBL" id="KJP85901.1"/>
    </source>
</evidence>
<dbReference type="GO" id="GO:0032259">
    <property type="term" value="P:methylation"/>
    <property type="evidence" value="ECO:0007669"/>
    <property type="project" value="UniProtKB-KW"/>
</dbReference>
<dbReference type="InterPro" id="IPR029063">
    <property type="entry name" value="SAM-dependent_MTases_sf"/>
</dbReference>
<dbReference type="Pfam" id="PF08241">
    <property type="entry name" value="Methyltransf_11"/>
    <property type="match status" value="1"/>
</dbReference>
<evidence type="ECO:0000256" key="4">
    <source>
        <dbReference type="ARBA" id="ARBA00022679"/>
    </source>
</evidence>
<dbReference type="OrthoDB" id="8300214at2759"/>
<dbReference type="VEuPathDB" id="PlasmoDB:AK88_04433"/>
<keyword evidence="3" id="KW-0489">Methyltransferase</keyword>
<protein>
    <recommendedName>
        <fullName evidence="5">phosphoethanolamine N-methyltransferase</fullName>
        <ecNumber evidence="5">2.1.1.103</ecNumber>
    </recommendedName>
</protein>
<dbReference type="Proteomes" id="UP000054561">
    <property type="component" value="Unassembled WGS sequence"/>
</dbReference>
<dbReference type="Gene3D" id="3.40.50.150">
    <property type="entry name" value="Vaccinia Virus protein VP39"/>
    <property type="match status" value="1"/>
</dbReference>
<reference evidence="9 10" key="1">
    <citation type="submission" date="2014-03" db="EMBL/GenBank/DDBJ databases">
        <title>The Genome Sequence of Plasmodium fragile nilgiri.</title>
        <authorList>
            <consortium name="The Broad Institute Genomics Platform"/>
            <consortium name="The Broad Institute Genome Sequencing Center for Infectious Disease"/>
            <person name="Neafsey D."/>
            <person name="Duraisingh M."/>
            <person name="Young S.K."/>
            <person name="Zeng Q."/>
            <person name="Gargeya S."/>
            <person name="Abouelleil A."/>
            <person name="Alvarado L."/>
            <person name="Chapman S.B."/>
            <person name="Gainer-Dewar J."/>
            <person name="Goldberg J."/>
            <person name="Griggs A."/>
            <person name="Gujja S."/>
            <person name="Hansen M."/>
            <person name="Howarth C."/>
            <person name="Imamovic A."/>
            <person name="Larimer J."/>
            <person name="Pearson M."/>
            <person name="Poon T.W."/>
            <person name="Priest M."/>
            <person name="Roberts A."/>
            <person name="Saif S."/>
            <person name="Shea T."/>
            <person name="Sykes S."/>
            <person name="Wortman J."/>
            <person name="Nusbaum C."/>
            <person name="Birren B."/>
        </authorList>
    </citation>
    <scope>NUCLEOTIDE SEQUENCE [LARGE SCALE GENOMIC DNA]</scope>
    <source>
        <strain evidence="10">nilgiri</strain>
    </source>
</reference>
<dbReference type="EC" id="2.1.1.103" evidence="5"/>
<dbReference type="EMBL" id="KQ001707">
    <property type="protein sequence ID" value="KJP85901.1"/>
    <property type="molecule type" value="Genomic_DNA"/>
</dbReference>
<evidence type="ECO:0000256" key="5">
    <source>
        <dbReference type="ARBA" id="ARBA00035674"/>
    </source>
</evidence>
<dbReference type="OMA" id="WTRKIKD"/>
<sequence>MITESVDMEYLQNNQYTNEGIKAYEFIFGEDYISSGGIIATRKILSDIYLEPNSKVLDIGSGLGGGSKYINQKYGCHVYGVDICEKMVAIAKLRNKDKAKIEFEAIDILKKEFPENTFDMIYSRDSILHLSYADKKKLFEKCYKWLKPNGILLITDYCADKIEKWDEEFKAYVKKRKYTLVPIQEYADLIKSCKFQKVESKDISDYWLQLLQMELNKLEEDKDKFTKVYSIKEYSSLKDGWTRKIKDTKKGVQKWGYFKAQKMI</sequence>
<proteinExistence type="predicted"/>
<evidence type="ECO:0000256" key="1">
    <source>
        <dbReference type="ARBA" id="ARBA00004969"/>
    </source>
</evidence>
<dbReference type="PANTHER" id="PTHR44307">
    <property type="entry name" value="PHOSPHOETHANOLAMINE METHYLTRANSFERASE"/>
    <property type="match status" value="1"/>
</dbReference>
<comment type="pathway">
    <text evidence="2">Lipid metabolism.</text>
</comment>
<dbReference type="SMR" id="A0A0D9QJJ3"/>
<dbReference type="GeneID" id="24269747"/>
<dbReference type="CDD" id="cd02440">
    <property type="entry name" value="AdoMet_MTases"/>
    <property type="match status" value="1"/>
</dbReference>
<dbReference type="InterPro" id="IPR013216">
    <property type="entry name" value="Methyltransf_11"/>
</dbReference>
<keyword evidence="4" id="KW-0808">Transferase</keyword>
<evidence type="ECO:0000256" key="6">
    <source>
        <dbReference type="ARBA" id="ARBA00047619"/>
    </source>
</evidence>
<name>A0A0D9QJJ3_PLAFR</name>
<organism evidence="9 10">
    <name type="scientific">Plasmodium fragile</name>
    <dbReference type="NCBI Taxonomy" id="5857"/>
    <lineage>
        <taxon>Eukaryota</taxon>
        <taxon>Sar</taxon>
        <taxon>Alveolata</taxon>
        <taxon>Apicomplexa</taxon>
        <taxon>Aconoidasida</taxon>
        <taxon>Haemosporida</taxon>
        <taxon>Plasmodiidae</taxon>
        <taxon>Plasmodium</taxon>
        <taxon>Plasmodium (Plasmodium)</taxon>
    </lineage>
</organism>
<accession>A0A0D9QJJ3</accession>
<dbReference type="AlphaFoldDB" id="A0A0D9QJJ3"/>
<evidence type="ECO:0000256" key="2">
    <source>
        <dbReference type="ARBA" id="ARBA00005189"/>
    </source>
</evidence>
<comment type="catalytic activity">
    <reaction evidence="7">
        <text>N-methylethanolamine phosphate + S-adenosyl-L-methionine = N,N-dimethylethanolamine phosphate + S-adenosyl-L-homocysteine + H(+)</text>
        <dbReference type="Rhea" id="RHEA:25321"/>
        <dbReference type="ChEBI" id="CHEBI:15378"/>
        <dbReference type="ChEBI" id="CHEBI:57781"/>
        <dbReference type="ChEBI" id="CHEBI:57856"/>
        <dbReference type="ChEBI" id="CHEBI:58641"/>
        <dbReference type="ChEBI" id="CHEBI:59789"/>
        <dbReference type="EC" id="2.1.1.103"/>
    </reaction>
    <physiologicalReaction direction="left-to-right" evidence="7">
        <dbReference type="Rhea" id="RHEA:25322"/>
    </physiologicalReaction>
</comment>
<evidence type="ECO:0000313" key="10">
    <source>
        <dbReference type="Proteomes" id="UP000054561"/>
    </source>
</evidence>
<evidence type="ECO:0000256" key="7">
    <source>
        <dbReference type="ARBA" id="ARBA00047841"/>
    </source>
</evidence>
<dbReference type="RefSeq" id="XP_012337466.1">
    <property type="nucleotide sequence ID" value="XM_012482043.1"/>
</dbReference>
<keyword evidence="10" id="KW-1185">Reference proteome</keyword>
<dbReference type="SUPFAM" id="SSF53335">
    <property type="entry name" value="S-adenosyl-L-methionine-dependent methyltransferases"/>
    <property type="match status" value="1"/>
</dbReference>
<evidence type="ECO:0000256" key="3">
    <source>
        <dbReference type="ARBA" id="ARBA00022603"/>
    </source>
</evidence>
<dbReference type="GO" id="GO:0000234">
    <property type="term" value="F:phosphoethanolamine N-methyltransferase activity"/>
    <property type="evidence" value="ECO:0007669"/>
    <property type="project" value="UniProtKB-EC"/>
</dbReference>
<gene>
    <name evidence="9" type="ORF">AK88_04433</name>
</gene>
<dbReference type="PANTHER" id="PTHR44307:SF2">
    <property type="entry name" value="PHOSPHOETHANOLAMINE METHYLTRANSFERASE ISOFORM X1"/>
    <property type="match status" value="1"/>
</dbReference>